<evidence type="ECO:0000313" key="1">
    <source>
        <dbReference type="EMBL" id="CAH2006213.1"/>
    </source>
</evidence>
<evidence type="ECO:0000313" key="2">
    <source>
        <dbReference type="Proteomes" id="UP001152888"/>
    </source>
</evidence>
<accession>A0A9P0M613</accession>
<organism evidence="1 2">
    <name type="scientific">Acanthoscelides obtectus</name>
    <name type="common">Bean weevil</name>
    <name type="synonym">Bruchus obtectus</name>
    <dbReference type="NCBI Taxonomy" id="200917"/>
    <lineage>
        <taxon>Eukaryota</taxon>
        <taxon>Metazoa</taxon>
        <taxon>Ecdysozoa</taxon>
        <taxon>Arthropoda</taxon>
        <taxon>Hexapoda</taxon>
        <taxon>Insecta</taxon>
        <taxon>Pterygota</taxon>
        <taxon>Neoptera</taxon>
        <taxon>Endopterygota</taxon>
        <taxon>Coleoptera</taxon>
        <taxon>Polyphaga</taxon>
        <taxon>Cucujiformia</taxon>
        <taxon>Chrysomeloidea</taxon>
        <taxon>Chrysomelidae</taxon>
        <taxon>Bruchinae</taxon>
        <taxon>Bruchini</taxon>
        <taxon>Acanthoscelides</taxon>
    </lineage>
</organism>
<proteinExistence type="predicted"/>
<reference evidence="1" key="1">
    <citation type="submission" date="2022-03" db="EMBL/GenBank/DDBJ databases">
        <authorList>
            <person name="Sayadi A."/>
        </authorList>
    </citation>
    <scope>NUCLEOTIDE SEQUENCE</scope>
</reference>
<name>A0A9P0M613_ACAOB</name>
<comment type="caution">
    <text evidence="1">The sequence shown here is derived from an EMBL/GenBank/DDBJ whole genome shotgun (WGS) entry which is preliminary data.</text>
</comment>
<dbReference type="Proteomes" id="UP001152888">
    <property type="component" value="Unassembled WGS sequence"/>
</dbReference>
<dbReference type="EMBL" id="CAKOFQ010007678">
    <property type="protein sequence ID" value="CAH2006213.1"/>
    <property type="molecule type" value="Genomic_DNA"/>
</dbReference>
<sequence>MDGDERRSD</sequence>
<gene>
    <name evidence="1" type="ORF">ACAOBT_LOCUS28979</name>
</gene>
<keyword evidence="2" id="KW-1185">Reference proteome</keyword>
<protein>
    <submittedName>
        <fullName evidence="1">Uncharacterized protein</fullName>
    </submittedName>
</protein>